<dbReference type="VEuPathDB" id="FungiDB:CCM_08908"/>
<dbReference type="HOGENOM" id="CLU_1626967_0_0_1"/>
<organism evidence="2 3">
    <name type="scientific">Cordyceps militaris (strain CM01)</name>
    <name type="common">Caterpillar fungus</name>
    <dbReference type="NCBI Taxonomy" id="983644"/>
    <lineage>
        <taxon>Eukaryota</taxon>
        <taxon>Fungi</taxon>
        <taxon>Dikarya</taxon>
        <taxon>Ascomycota</taxon>
        <taxon>Pezizomycotina</taxon>
        <taxon>Sordariomycetes</taxon>
        <taxon>Hypocreomycetidae</taxon>
        <taxon>Hypocreales</taxon>
        <taxon>Cordycipitaceae</taxon>
        <taxon>Cordyceps</taxon>
    </lineage>
</organism>
<dbReference type="KEGG" id="cmt:CCM_08908"/>
<dbReference type="Proteomes" id="UP000001610">
    <property type="component" value="Unassembled WGS sequence"/>
</dbReference>
<dbReference type="AlphaFoldDB" id="G3JSL6"/>
<sequence length="163" mass="17559">MSTEPRPVTPPSGPPPDNPNPGNPPPIPRKPPGKPICTPTGCHPIGEKFSKEWELPGAGRLAPDGRAPDDCGNYRIEWPPHGMPSRIVKAADPPRFHFISTEEQGNAAIAGLLPNRRTATPGNIPSLTKLQHDAEPRPALQISAGISALLFFSICVKRHRWSA</sequence>
<dbReference type="RefSeq" id="XP_006674107.1">
    <property type="nucleotide sequence ID" value="XM_006674044.1"/>
</dbReference>
<keyword evidence="3" id="KW-1185">Reference proteome</keyword>
<feature type="region of interest" description="Disordered" evidence="1">
    <location>
        <begin position="1"/>
        <end position="45"/>
    </location>
</feature>
<reference evidence="2 3" key="1">
    <citation type="journal article" date="2011" name="Genome Biol.">
        <title>Genome sequence of the insect pathogenic fungus Cordyceps militaris, a valued traditional Chinese medicine.</title>
        <authorList>
            <person name="Zheng P."/>
            <person name="Xia Y."/>
            <person name="Xiao G."/>
            <person name="Xiong C."/>
            <person name="Hu X."/>
            <person name="Zhang S."/>
            <person name="Zheng H."/>
            <person name="Huang Y."/>
            <person name="Zhou Y."/>
            <person name="Wang S."/>
            <person name="Zhao G.P."/>
            <person name="Liu X."/>
            <person name="St Leger R.J."/>
            <person name="Wang C."/>
        </authorList>
    </citation>
    <scope>NUCLEOTIDE SEQUENCE [LARGE SCALE GENOMIC DNA]</scope>
    <source>
        <strain evidence="2 3">CM01</strain>
    </source>
</reference>
<accession>G3JSL6</accession>
<proteinExistence type="predicted"/>
<protein>
    <submittedName>
        <fullName evidence="2">Uncharacterized protein</fullName>
    </submittedName>
</protein>
<evidence type="ECO:0000313" key="3">
    <source>
        <dbReference type="Proteomes" id="UP000001610"/>
    </source>
</evidence>
<evidence type="ECO:0000256" key="1">
    <source>
        <dbReference type="SAM" id="MobiDB-lite"/>
    </source>
</evidence>
<gene>
    <name evidence="2" type="ORF">CCM_08908</name>
</gene>
<dbReference type="GeneID" id="18170913"/>
<dbReference type="InParanoid" id="G3JSL6"/>
<dbReference type="EMBL" id="JH126405">
    <property type="protein sequence ID" value="EGX88862.1"/>
    <property type="molecule type" value="Genomic_DNA"/>
</dbReference>
<feature type="compositionally biased region" description="Pro residues" evidence="1">
    <location>
        <begin position="7"/>
        <end position="34"/>
    </location>
</feature>
<name>G3JSL6_CORMM</name>
<evidence type="ECO:0000313" key="2">
    <source>
        <dbReference type="EMBL" id="EGX88862.1"/>
    </source>
</evidence>